<dbReference type="Proteomes" id="UP001180020">
    <property type="component" value="Unassembled WGS sequence"/>
</dbReference>
<dbReference type="AlphaFoldDB" id="A0AAV9DSZ1"/>
<protein>
    <recommendedName>
        <fullName evidence="2">PHD-type zinc finger plants domain-containing protein</fullName>
    </recommendedName>
</protein>
<dbReference type="Pfam" id="PF25054">
    <property type="entry name" value="PHD_pln"/>
    <property type="match status" value="1"/>
</dbReference>
<feature type="region of interest" description="Disordered" evidence="1">
    <location>
        <begin position="59"/>
        <end position="127"/>
    </location>
</feature>
<gene>
    <name evidence="3" type="ORF">QJS10_CPB11g00337</name>
</gene>
<reference evidence="3" key="1">
    <citation type="journal article" date="2023" name="Nat. Commun.">
        <title>Diploid and tetraploid genomes of Acorus and the evolution of monocots.</title>
        <authorList>
            <person name="Ma L."/>
            <person name="Liu K.W."/>
            <person name="Li Z."/>
            <person name="Hsiao Y.Y."/>
            <person name="Qi Y."/>
            <person name="Fu T."/>
            <person name="Tang G.D."/>
            <person name="Zhang D."/>
            <person name="Sun W.H."/>
            <person name="Liu D.K."/>
            <person name="Li Y."/>
            <person name="Chen G.Z."/>
            <person name="Liu X.D."/>
            <person name="Liao X.Y."/>
            <person name="Jiang Y.T."/>
            <person name="Yu X."/>
            <person name="Hao Y."/>
            <person name="Huang J."/>
            <person name="Zhao X.W."/>
            <person name="Ke S."/>
            <person name="Chen Y.Y."/>
            <person name="Wu W.L."/>
            <person name="Hsu J.L."/>
            <person name="Lin Y.F."/>
            <person name="Huang M.D."/>
            <person name="Li C.Y."/>
            <person name="Huang L."/>
            <person name="Wang Z.W."/>
            <person name="Zhao X."/>
            <person name="Zhong W.Y."/>
            <person name="Peng D.H."/>
            <person name="Ahmad S."/>
            <person name="Lan S."/>
            <person name="Zhang J.S."/>
            <person name="Tsai W.C."/>
            <person name="Van de Peer Y."/>
            <person name="Liu Z.J."/>
        </authorList>
    </citation>
    <scope>NUCLEOTIDE SEQUENCE</scope>
    <source>
        <strain evidence="3">CP</strain>
    </source>
</reference>
<feature type="domain" description="PHD-type zinc finger plants" evidence="2">
    <location>
        <begin position="9"/>
        <end position="50"/>
    </location>
</feature>
<name>A0AAV9DSZ1_ACOCL</name>
<evidence type="ECO:0000256" key="1">
    <source>
        <dbReference type="SAM" id="MobiDB-lite"/>
    </source>
</evidence>
<dbReference type="InterPro" id="IPR056874">
    <property type="entry name" value="PHD_dom_pln"/>
</dbReference>
<proteinExistence type="predicted"/>
<reference evidence="3" key="2">
    <citation type="submission" date="2023-06" db="EMBL/GenBank/DDBJ databases">
        <authorList>
            <person name="Ma L."/>
            <person name="Liu K.-W."/>
            <person name="Li Z."/>
            <person name="Hsiao Y.-Y."/>
            <person name="Qi Y."/>
            <person name="Fu T."/>
            <person name="Tang G."/>
            <person name="Zhang D."/>
            <person name="Sun W.-H."/>
            <person name="Liu D.-K."/>
            <person name="Li Y."/>
            <person name="Chen G.-Z."/>
            <person name="Liu X.-D."/>
            <person name="Liao X.-Y."/>
            <person name="Jiang Y.-T."/>
            <person name="Yu X."/>
            <person name="Hao Y."/>
            <person name="Huang J."/>
            <person name="Zhao X.-W."/>
            <person name="Ke S."/>
            <person name="Chen Y.-Y."/>
            <person name="Wu W.-L."/>
            <person name="Hsu J.-L."/>
            <person name="Lin Y.-F."/>
            <person name="Huang M.-D."/>
            <person name="Li C.-Y."/>
            <person name="Huang L."/>
            <person name="Wang Z.-W."/>
            <person name="Zhao X."/>
            <person name="Zhong W.-Y."/>
            <person name="Peng D.-H."/>
            <person name="Ahmad S."/>
            <person name="Lan S."/>
            <person name="Zhang J.-S."/>
            <person name="Tsai W.-C."/>
            <person name="Van De Peer Y."/>
            <person name="Liu Z.-J."/>
        </authorList>
    </citation>
    <scope>NUCLEOTIDE SEQUENCE</scope>
    <source>
        <strain evidence="3">CP</strain>
        <tissue evidence="3">Leaves</tissue>
    </source>
</reference>
<accession>A0AAV9DSZ1</accession>
<dbReference type="EMBL" id="JAUJYO010000011">
    <property type="protein sequence ID" value="KAK1304347.1"/>
    <property type="molecule type" value="Genomic_DNA"/>
</dbReference>
<dbReference type="PANTHER" id="PTHR33779:SF11">
    <property type="entry name" value="OS04G0551600 PROTEIN"/>
    <property type="match status" value="1"/>
</dbReference>
<evidence type="ECO:0000313" key="3">
    <source>
        <dbReference type="EMBL" id="KAK1304347.1"/>
    </source>
</evidence>
<evidence type="ECO:0000313" key="4">
    <source>
        <dbReference type="Proteomes" id="UP001180020"/>
    </source>
</evidence>
<evidence type="ECO:0000259" key="2">
    <source>
        <dbReference type="Pfam" id="PF25054"/>
    </source>
</evidence>
<dbReference type="PANTHER" id="PTHR33779">
    <property type="entry name" value="EXPRESSED PROTEIN"/>
    <property type="match status" value="1"/>
</dbReference>
<keyword evidence="4" id="KW-1185">Reference proteome</keyword>
<organism evidence="3 4">
    <name type="scientific">Acorus calamus</name>
    <name type="common">Sweet flag</name>
    <dbReference type="NCBI Taxonomy" id="4465"/>
    <lineage>
        <taxon>Eukaryota</taxon>
        <taxon>Viridiplantae</taxon>
        <taxon>Streptophyta</taxon>
        <taxon>Embryophyta</taxon>
        <taxon>Tracheophyta</taxon>
        <taxon>Spermatophyta</taxon>
        <taxon>Magnoliopsida</taxon>
        <taxon>Liliopsida</taxon>
        <taxon>Acoraceae</taxon>
        <taxon>Acorus</taxon>
    </lineage>
</organism>
<feature type="compositionally biased region" description="Gly residues" evidence="1">
    <location>
        <begin position="75"/>
        <end position="84"/>
    </location>
</feature>
<comment type="caution">
    <text evidence="3">The sequence shown here is derived from an EMBL/GenBank/DDBJ whole genome shotgun (WGS) entry which is preliminary data.</text>
</comment>
<sequence length="127" mass="13270">MADTGLVCCMCGDVGFPDKLFRCRRCLSRFQHSNYNESSSEMGGGVCDWCRSEKLMKTHPRKATGDGGQIKLSDGGDGGGGHGGKPPSATAARPAGRRGARVLSTLTSLPHHRLKSPAVISAASANP</sequence>